<reference evidence="1" key="1">
    <citation type="submission" date="2019-03" db="EMBL/GenBank/DDBJ databases">
        <title>Single cell metagenomics reveals metabolic interactions within the superorganism composed of flagellate Streblomastix strix and complex community of Bacteroidetes bacteria on its surface.</title>
        <authorList>
            <person name="Treitli S.C."/>
            <person name="Kolisko M."/>
            <person name="Husnik F."/>
            <person name="Keeling P."/>
            <person name="Hampl V."/>
        </authorList>
    </citation>
    <scope>NUCLEOTIDE SEQUENCE</scope>
    <source>
        <strain evidence="1">STM</strain>
    </source>
</reference>
<accession>A0A5J4Q6W5</accession>
<protein>
    <recommendedName>
        <fullName evidence="2">Sialate O-acetylesterase domain-containing protein</fullName>
    </recommendedName>
</protein>
<gene>
    <name evidence="1" type="ORF">EZS27_033173</name>
</gene>
<proteinExistence type="predicted"/>
<feature type="non-terminal residue" evidence="1">
    <location>
        <position position="1"/>
    </location>
</feature>
<evidence type="ECO:0008006" key="2">
    <source>
        <dbReference type="Google" id="ProtNLM"/>
    </source>
</evidence>
<organism evidence="1">
    <name type="scientific">termite gut metagenome</name>
    <dbReference type="NCBI Taxonomy" id="433724"/>
    <lineage>
        <taxon>unclassified sequences</taxon>
        <taxon>metagenomes</taxon>
        <taxon>organismal metagenomes</taxon>
    </lineage>
</organism>
<dbReference type="AlphaFoldDB" id="A0A5J4Q6W5"/>
<dbReference type="InterPro" id="IPR036514">
    <property type="entry name" value="SGNH_hydro_sf"/>
</dbReference>
<sequence>QKTPNPLVGKQAKSAADIIESPLLGTANHIQLKRLHPNIIATSSGTSGKPIEDLSKESEVSTLYGDYTNAIKSAYKIARHFNSTITCPALFWLQGEWNYQGYGSGLTSGSKSTFDKNEYKALQVTLKNNMQNDVKAVYGQTTTPVFITYQCGSQYTKGKELTIGMAQLEASNEYDDIVCTGPVYPMTDVGGHLDANGYRWYGEMLGKVYYKTQILGENFKPLQPLELSRDNADPKKVIIKFLVPKLPLVLDDKTLGKITDYGFEVYNNTARQTISNVSISGDCVILTCAQNLTGKIEVVYAGVNAAYVSTSGNGRGSGNLRDSDDYPAIFTYQDLDKKDENGNYVYPRNANDASATLRPAFEPKDTTGNVIYDKPYPLYNFSVSFYYAIPDGEQKYTVPNLTSNQTLISNCG</sequence>
<evidence type="ECO:0000313" key="1">
    <source>
        <dbReference type="EMBL" id="KAA6316531.1"/>
    </source>
</evidence>
<dbReference type="SUPFAM" id="SSF52266">
    <property type="entry name" value="SGNH hydrolase"/>
    <property type="match status" value="1"/>
</dbReference>
<dbReference type="EMBL" id="SNRY01004845">
    <property type="protein sequence ID" value="KAA6316531.1"/>
    <property type="molecule type" value="Genomic_DNA"/>
</dbReference>
<name>A0A5J4Q6W5_9ZZZZ</name>
<comment type="caution">
    <text evidence="1">The sequence shown here is derived from an EMBL/GenBank/DDBJ whole genome shotgun (WGS) entry which is preliminary data.</text>
</comment>
<dbReference type="Gene3D" id="3.40.50.1110">
    <property type="entry name" value="SGNH hydrolase"/>
    <property type="match status" value="1"/>
</dbReference>